<dbReference type="Proteomes" id="UP000321353">
    <property type="component" value="Chromosome"/>
</dbReference>
<evidence type="ECO:0000313" key="2">
    <source>
        <dbReference type="EMBL" id="QEF96934.1"/>
    </source>
</evidence>
<name>A0A5B9MBJ2_9BACT</name>
<accession>A0A5B9MBJ2</accession>
<gene>
    <name evidence="2" type="ORF">Mal15_09640</name>
</gene>
<dbReference type="EMBL" id="CP036264">
    <property type="protein sequence ID" value="QEF96934.1"/>
    <property type="molecule type" value="Genomic_DNA"/>
</dbReference>
<feature type="compositionally biased region" description="Basic and acidic residues" evidence="1">
    <location>
        <begin position="78"/>
        <end position="92"/>
    </location>
</feature>
<keyword evidence="3" id="KW-1185">Reference proteome</keyword>
<dbReference type="KEGG" id="smam:Mal15_09640"/>
<evidence type="ECO:0000256" key="1">
    <source>
        <dbReference type="SAM" id="MobiDB-lite"/>
    </source>
</evidence>
<protein>
    <submittedName>
        <fullName evidence="2">Uncharacterized protein</fullName>
    </submittedName>
</protein>
<proteinExistence type="predicted"/>
<reference evidence="2 3" key="1">
    <citation type="submission" date="2019-02" db="EMBL/GenBank/DDBJ databases">
        <title>Planctomycetal bacteria perform biofilm scaping via a novel small molecule.</title>
        <authorList>
            <person name="Jeske O."/>
            <person name="Boedeker C."/>
            <person name="Wiegand S."/>
            <person name="Breitling P."/>
            <person name="Kallscheuer N."/>
            <person name="Jogler M."/>
            <person name="Rohde M."/>
            <person name="Petersen J."/>
            <person name="Medema M.H."/>
            <person name="Surup F."/>
            <person name="Jogler C."/>
        </authorList>
    </citation>
    <scope>NUCLEOTIDE SEQUENCE [LARGE SCALE GENOMIC DNA]</scope>
    <source>
        <strain evidence="2 3">Mal15</strain>
    </source>
</reference>
<feature type="region of interest" description="Disordered" evidence="1">
    <location>
        <begin position="58"/>
        <end position="108"/>
    </location>
</feature>
<sequence>MGDEGVSLAHSKAPPWNAPRLWLQPHTDVQPEAERAFNVLMTSSTIQTRIAYPTQLFRAGPSGWSDRSAAGRSPMDSPAERDWPCDASRDVGDCQMPAGPTTNVSFSP</sequence>
<evidence type="ECO:0000313" key="3">
    <source>
        <dbReference type="Proteomes" id="UP000321353"/>
    </source>
</evidence>
<dbReference type="AlphaFoldDB" id="A0A5B9MBJ2"/>
<organism evidence="2 3">
    <name type="scientific">Stieleria maiorica</name>
    <dbReference type="NCBI Taxonomy" id="2795974"/>
    <lineage>
        <taxon>Bacteria</taxon>
        <taxon>Pseudomonadati</taxon>
        <taxon>Planctomycetota</taxon>
        <taxon>Planctomycetia</taxon>
        <taxon>Pirellulales</taxon>
        <taxon>Pirellulaceae</taxon>
        <taxon>Stieleria</taxon>
    </lineage>
</organism>